<feature type="region of interest" description="Disordered" evidence="1">
    <location>
        <begin position="280"/>
        <end position="323"/>
    </location>
</feature>
<feature type="transmembrane region" description="Helical" evidence="2">
    <location>
        <begin position="256"/>
        <end position="278"/>
    </location>
</feature>
<dbReference type="Proteomes" id="UP000011688">
    <property type="component" value="Unassembled WGS sequence"/>
</dbReference>
<feature type="domain" description="DUF7343" evidence="3">
    <location>
        <begin position="328"/>
        <end position="388"/>
    </location>
</feature>
<dbReference type="eggNOG" id="arCOG00381">
    <property type="taxonomic scope" value="Archaea"/>
</dbReference>
<dbReference type="RefSeq" id="WP_005557898.1">
    <property type="nucleotide sequence ID" value="NZ_AOIB01000031.1"/>
</dbReference>
<feature type="compositionally biased region" description="Acidic residues" evidence="1">
    <location>
        <begin position="313"/>
        <end position="323"/>
    </location>
</feature>
<organism evidence="5 6">
    <name type="scientific">Natronococcus amylolyticus DSM 10524</name>
    <dbReference type="NCBI Taxonomy" id="1227497"/>
    <lineage>
        <taxon>Archaea</taxon>
        <taxon>Methanobacteriati</taxon>
        <taxon>Methanobacteriota</taxon>
        <taxon>Stenosarchaea group</taxon>
        <taxon>Halobacteria</taxon>
        <taxon>Halobacteriales</taxon>
        <taxon>Natrialbaceae</taxon>
        <taxon>Natronococcus</taxon>
    </lineage>
</organism>
<dbReference type="PATRIC" id="fig|1227497.3.peg.3186"/>
<reference evidence="5 6" key="1">
    <citation type="journal article" date="2014" name="PLoS Genet.">
        <title>Phylogenetically driven sequencing of extremely halophilic archaea reveals strategies for static and dynamic osmo-response.</title>
        <authorList>
            <person name="Becker E.A."/>
            <person name="Seitzer P.M."/>
            <person name="Tritt A."/>
            <person name="Larsen D."/>
            <person name="Krusor M."/>
            <person name="Yao A.I."/>
            <person name="Wu D."/>
            <person name="Madern D."/>
            <person name="Eisen J.A."/>
            <person name="Darling A.E."/>
            <person name="Facciotti M.T."/>
        </authorList>
    </citation>
    <scope>NUCLEOTIDE SEQUENCE [LARGE SCALE GENOMIC DNA]</scope>
    <source>
        <strain evidence="5 6">DSM 10524</strain>
    </source>
</reference>
<evidence type="ECO:0000259" key="3">
    <source>
        <dbReference type="Pfam" id="PF24034"/>
    </source>
</evidence>
<evidence type="ECO:0000259" key="4">
    <source>
        <dbReference type="Pfam" id="PF24036"/>
    </source>
</evidence>
<dbReference type="InterPro" id="IPR055767">
    <property type="entry name" value="DUF7343"/>
</dbReference>
<dbReference type="EMBL" id="AOIB01000031">
    <property type="protein sequence ID" value="ELY55191.1"/>
    <property type="molecule type" value="Genomic_DNA"/>
</dbReference>
<evidence type="ECO:0000256" key="2">
    <source>
        <dbReference type="SAM" id="Phobius"/>
    </source>
</evidence>
<dbReference type="STRING" id="1227497.C491_15777"/>
<accession>L9X156</accession>
<keyword evidence="2" id="KW-1133">Transmembrane helix</keyword>
<keyword evidence="2" id="KW-0472">Membrane</keyword>
<proteinExistence type="predicted"/>
<dbReference type="Pfam" id="PF24036">
    <property type="entry name" value="DUF7345"/>
    <property type="match status" value="1"/>
</dbReference>
<dbReference type="InterPro" id="IPR036390">
    <property type="entry name" value="WH_DNA-bd_sf"/>
</dbReference>
<dbReference type="SUPFAM" id="SSF46785">
    <property type="entry name" value="Winged helix' DNA-binding domain"/>
    <property type="match status" value="1"/>
</dbReference>
<protein>
    <recommendedName>
        <fullName evidence="7">HTH iclR-type domain-containing protein</fullName>
    </recommendedName>
</protein>
<keyword evidence="6" id="KW-1185">Reference proteome</keyword>
<dbReference type="InterPro" id="IPR055769">
    <property type="entry name" value="DUF7345"/>
</dbReference>
<dbReference type="Pfam" id="PF24034">
    <property type="entry name" value="DUF7343"/>
    <property type="match status" value="1"/>
</dbReference>
<evidence type="ECO:0008006" key="7">
    <source>
        <dbReference type="Google" id="ProtNLM"/>
    </source>
</evidence>
<dbReference type="OrthoDB" id="27885at2157"/>
<gene>
    <name evidence="5" type="ORF">C491_15777</name>
</gene>
<feature type="domain" description="DUF7345" evidence="4">
    <location>
        <begin position="65"/>
        <end position="191"/>
    </location>
</feature>
<evidence type="ECO:0000313" key="6">
    <source>
        <dbReference type="Proteomes" id="UP000011688"/>
    </source>
</evidence>
<keyword evidence="2" id="KW-0812">Transmembrane</keyword>
<comment type="caution">
    <text evidence="5">The sequence shown here is derived from an EMBL/GenBank/DDBJ whole genome shotgun (WGS) entry which is preliminary data.</text>
</comment>
<name>L9X156_9EURY</name>
<feature type="compositionally biased region" description="Low complexity" evidence="1">
    <location>
        <begin position="299"/>
        <end position="312"/>
    </location>
</feature>
<evidence type="ECO:0000313" key="5">
    <source>
        <dbReference type="EMBL" id="ELY55191.1"/>
    </source>
</evidence>
<evidence type="ECO:0000256" key="1">
    <source>
        <dbReference type="SAM" id="MobiDB-lite"/>
    </source>
</evidence>
<dbReference type="AlphaFoldDB" id="L9X156"/>
<sequence length="402" mass="43382">MTRSVPVGVGILVITVVLAGFTLPIAMAGAVDGSQQSLADRESAVPAQHAVDDFDSQNFDSTTFEITVHENGSATWTFRHEQRLGDDDEEATFGAFAEEFEEDETGLYERFTDQAEALTDTGEETTDREMEATAFNRSASTEYRPGAMGVIEMSFVWEGFADVEDDRIVVGDVFQNMYLGSDQSLVVEPGDDLVLTDADPEGEYTATTMENASSMTWTGEQEFLDGHPYIVLQDADDIGSDGTAGTTGGSGDGTLLSWPVMLGTTVVVLGAVIAGAWYRTRQDETPPDDSPGEVDGPTGPRAEPSGAGAAAAEPEEQTEPGPLTEEELLTDEDRVVKLIRENGGRMKQVNIVEETGWSKSKVSMLLSEMEREGDISKLRVGRENIISLEGFEPEAAKSPFDE</sequence>